<dbReference type="PANTHER" id="PTHR30606">
    <property type="entry name" value="LIPID A BIOSYNTHESIS LAUROYL ACYLTRANSFERASE"/>
    <property type="match status" value="1"/>
</dbReference>
<keyword evidence="1 9" id="KW-1003">Cell membrane</keyword>
<evidence type="ECO:0000256" key="3">
    <source>
        <dbReference type="ARBA" id="ARBA00022679"/>
    </source>
</evidence>
<dbReference type="EC" id="2.3.1.241" evidence="9"/>
<keyword evidence="11" id="KW-1185">Reference proteome</keyword>
<gene>
    <name evidence="9 10" type="primary">lpxL</name>
    <name evidence="10" type="ORF">WAE96_10340</name>
</gene>
<organism evidence="10 11">
    <name type="scientific">Pseudoalteromonas spongiae</name>
    <dbReference type="NCBI Taxonomy" id="298657"/>
    <lineage>
        <taxon>Bacteria</taxon>
        <taxon>Pseudomonadati</taxon>
        <taxon>Pseudomonadota</taxon>
        <taxon>Gammaproteobacteria</taxon>
        <taxon>Alteromonadales</taxon>
        <taxon>Pseudoalteromonadaceae</taxon>
        <taxon>Pseudoalteromonas</taxon>
    </lineage>
</organism>
<evidence type="ECO:0000256" key="5">
    <source>
        <dbReference type="ARBA" id="ARBA00022985"/>
    </source>
</evidence>
<protein>
    <recommendedName>
        <fullName evidence="9">Lipid A biosynthesis acyltransferase</fullName>
        <ecNumber evidence="9">2.3.1.241</ecNumber>
    </recommendedName>
    <alternativeName>
        <fullName evidence="9">Kdo(2)-lipid IV(A) acyltransferase</fullName>
    </alternativeName>
</protein>
<accession>A0ABU8EVI9</accession>
<name>A0ABU8EVI9_9GAMM</name>
<dbReference type="Pfam" id="PF03279">
    <property type="entry name" value="Lip_A_acyltrans"/>
    <property type="match status" value="1"/>
</dbReference>
<sequence length="308" mass="35761">MITKAPFSYSFLAPKYWLTWLSVLILYLLSWLPYRLQIWLGKLLGRLVYRFVKKRRKIAEVNIALAFPELDKAAQAKLVKENLENTGIAIFESGMAWWWPQWRAKKHFGGITGYHHIEKAINNGKGVLLLVPHMMHLEVAGRMMGIQNNGVGFYRPHNNPLMEYIIVNGRLRFSEALVTKRDVKSLLKALSQQKLCYYLPDQDYGRKRSEFVPFFAVKETCTTTGTLIFASSKKSETVALSTYRKDNKYYLDVSPVFENFPTGNDVDDVTRVNQAMEEAIAKAPEQYLWLHRRFKTQKDPNATSYYKK</sequence>
<comment type="catalytic activity">
    <reaction evidence="9">
        <text>an alpha-Kdo-(2-&gt;4)-alpha-Kdo-(2-&gt;6)-lipid IVA + a fatty acyl-[ACP] = an alpha-Kdo-(2-&gt;4)-alpha-Kdo-(2-&gt;6)-(acyl)-lipid IVA + holo-[ACP]</text>
        <dbReference type="Rhea" id="RHEA:69396"/>
        <dbReference type="Rhea" id="RHEA-COMP:9685"/>
        <dbReference type="Rhea" id="RHEA-COMP:14125"/>
        <dbReference type="ChEBI" id="CHEBI:64479"/>
        <dbReference type="ChEBI" id="CHEBI:138651"/>
        <dbReference type="ChEBI" id="CHEBI:176429"/>
        <dbReference type="ChEBI" id="CHEBI:176430"/>
        <dbReference type="EC" id="2.3.1.241"/>
    </reaction>
</comment>
<evidence type="ECO:0000313" key="11">
    <source>
        <dbReference type="Proteomes" id="UP001382455"/>
    </source>
</evidence>
<evidence type="ECO:0000256" key="4">
    <source>
        <dbReference type="ARBA" id="ARBA00022692"/>
    </source>
</evidence>
<comment type="caution">
    <text evidence="10">The sequence shown here is derived from an EMBL/GenBank/DDBJ whole genome shotgun (WGS) entry which is preliminary data.</text>
</comment>
<comment type="pathway">
    <text evidence="9">Bacterial outer membrane biogenesis; lipopolysaccharide biosynthesis.</text>
</comment>
<evidence type="ECO:0000256" key="1">
    <source>
        <dbReference type="ARBA" id="ARBA00022475"/>
    </source>
</evidence>
<dbReference type="CDD" id="cd07984">
    <property type="entry name" value="LPLAT_LABLAT-like"/>
    <property type="match status" value="1"/>
</dbReference>
<comment type="similarity">
    <text evidence="9">Belongs to the LpxL/LpxM/LpxP family.</text>
</comment>
<feature type="short sequence motif" description="HXXXXD motif" evidence="9">
    <location>
        <begin position="133"/>
        <end position="138"/>
    </location>
</feature>
<dbReference type="HAMAP" id="MF_01942">
    <property type="entry name" value="Lipid_A_LpxL_LpxP"/>
    <property type="match status" value="1"/>
</dbReference>
<evidence type="ECO:0000256" key="9">
    <source>
        <dbReference type="HAMAP-Rule" id="MF_01942"/>
    </source>
</evidence>
<dbReference type="PIRSF" id="PIRSF026649">
    <property type="entry name" value="MsbB"/>
    <property type="match status" value="1"/>
</dbReference>
<dbReference type="GO" id="GO:0016746">
    <property type="term" value="F:acyltransferase activity"/>
    <property type="evidence" value="ECO:0007669"/>
    <property type="project" value="UniProtKB-KW"/>
</dbReference>
<keyword evidence="4 9" id="KW-0812">Transmembrane</keyword>
<keyword evidence="2 9" id="KW-0997">Cell inner membrane</keyword>
<dbReference type="RefSeq" id="WP_336435386.1">
    <property type="nucleotide sequence ID" value="NZ_JBAWKS010000001.1"/>
</dbReference>
<comment type="function">
    <text evidence="9">Catalyzes the transfer of an acyl chain from an acyl-[acyl-carrier-protein] (ACP) to a Kdo(2)-lipid IV(A) to form a Kdo(2)-(acyl)-lipid IV(A).</text>
</comment>
<reference evidence="10 11" key="1">
    <citation type="submission" date="2023-12" db="EMBL/GenBank/DDBJ databases">
        <title>Friends and Foes: Symbiotic and Algicidal bacterial influence on Karenia brevis blooms.</title>
        <authorList>
            <person name="Fei C."/>
            <person name="Mohamed A.R."/>
            <person name="Booker A."/>
            <person name="Arshad M."/>
            <person name="Klass S."/>
            <person name="Ahn S."/>
            <person name="Gilbert P.M."/>
            <person name="Heil C.A."/>
            <person name="Martinez J.M."/>
            <person name="Amin S.A."/>
        </authorList>
    </citation>
    <scope>NUCLEOTIDE SEQUENCE [LARGE SCALE GENOMIC DNA]</scope>
    <source>
        <strain evidence="10 11">CE15</strain>
    </source>
</reference>
<dbReference type="NCBIfam" id="TIGR02207">
    <property type="entry name" value="lipid_A_htrB"/>
    <property type="match status" value="1"/>
</dbReference>
<keyword evidence="3 9" id="KW-0808">Transferase</keyword>
<proteinExistence type="inferred from homology"/>
<evidence type="ECO:0000256" key="2">
    <source>
        <dbReference type="ARBA" id="ARBA00022519"/>
    </source>
</evidence>
<dbReference type="EMBL" id="JBAWKS010000001">
    <property type="protein sequence ID" value="MEI4550062.1"/>
    <property type="molecule type" value="Genomic_DNA"/>
</dbReference>
<keyword evidence="5 9" id="KW-0448">Lipopolysaccharide biosynthesis</keyword>
<dbReference type="PANTHER" id="PTHR30606:SF9">
    <property type="entry name" value="LIPID A BIOSYNTHESIS LAUROYLTRANSFERASE"/>
    <property type="match status" value="1"/>
</dbReference>
<keyword evidence="7 9" id="KW-0472">Membrane</keyword>
<evidence type="ECO:0000313" key="10">
    <source>
        <dbReference type="EMBL" id="MEI4550062.1"/>
    </source>
</evidence>
<dbReference type="InterPro" id="IPR011920">
    <property type="entry name" value="Lipid_A_LpxL_LpxP"/>
</dbReference>
<comment type="pathway">
    <text evidence="9">Glycolipid biosynthesis; KDO(2)-lipid A biosynthesis; KDO(2)-lipid A from CMP-3-deoxy-D-manno-octulosonate and lipid IV(A): step 3/4.</text>
</comment>
<dbReference type="InterPro" id="IPR004960">
    <property type="entry name" value="LipA_acyltrans"/>
</dbReference>
<feature type="transmembrane region" description="Helical" evidence="9">
    <location>
        <begin position="16"/>
        <end position="34"/>
    </location>
</feature>
<evidence type="ECO:0000256" key="8">
    <source>
        <dbReference type="ARBA" id="ARBA00023315"/>
    </source>
</evidence>
<comment type="subcellular location">
    <subcellularLocation>
        <location evidence="9">Cell inner membrane</location>
        <topology evidence="9">Single-pass membrane protein</topology>
    </subcellularLocation>
</comment>
<keyword evidence="8 9" id="KW-0012">Acyltransferase</keyword>
<dbReference type="Proteomes" id="UP001382455">
    <property type="component" value="Unassembled WGS sequence"/>
</dbReference>
<evidence type="ECO:0000256" key="7">
    <source>
        <dbReference type="ARBA" id="ARBA00023136"/>
    </source>
</evidence>
<evidence type="ECO:0000256" key="6">
    <source>
        <dbReference type="ARBA" id="ARBA00022989"/>
    </source>
</evidence>
<keyword evidence="6 9" id="KW-1133">Transmembrane helix</keyword>